<dbReference type="PATRIC" id="fig|1423733.4.peg.3359"/>
<dbReference type="PRINTS" id="PR00080">
    <property type="entry name" value="SDRFAMILY"/>
</dbReference>
<dbReference type="PANTHER" id="PTHR44196">
    <property type="entry name" value="DEHYDROGENASE/REDUCTASE SDR FAMILY MEMBER 7B"/>
    <property type="match status" value="1"/>
</dbReference>
<dbReference type="SUPFAM" id="SSF51735">
    <property type="entry name" value="NAD(P)-binding Rossmann-fold domains"/>
    <property type="match status" value="1"/>
</dbReference>
<dbReference type="AlphaFoldDB" id="A0A0R2B5G7"/>
<accession>A0A0R2B5G7</accession>
<dbReference type="Gene3D" id="3.40.50.720">
    <property type="entry name" value="NAD(P)-binding Rossmann-like Domain"/>
    <property type="match status" value="1"/>
</dbReference>
<evidence type="ECO:0000313" key="4">
    <source>
        <dbReference type="EMBL" id="KRM74575.1"/>
    </source>
</evidence>
<sequence length="258" mass="29005">MTKMKLENHHILITGGTSGIGFALAKRFLDLGNEVLAVDFSEKNIEAAKKERPELLTYKADLSAPADREALKTWVDANFSELDILFNDAGIQRWINLQHLTHDWDWYHQELAVNLEAQLHLTFLFLPQITAQPNGAFINISSGLVINNGAWVPIYAASKYGVHGFTEALRYQLQDTATKVFEIMPPAVNTNLGGAGEHNYGNDLADFADAVIQQLQDDLPEITFASSWDQLRADKETNRKTTQETWNLFKDNPTFKNA</sequence>
<keyword evidence="2" id="KW-0560">Oxidoreductase</keyword>
<reference evidence="4 5" key="1">
    <citation type="journal article" date="2015" name="Genome Announc.">
        <title>Expanding the biotechnology potential of lactobacilli through comparative genomics of 213 strains and associated genera.</title>
        <authorList>
            <person name="Sun Z."/>
            <person name="Harris H.M."/>
            <person name="McCann A."/>
            <person name="Guo C."/>
            <person name="Argimon S."/>
            <person name="Zhang W."/>
            <person name="Yang X."/>
            <person name="Jeffery I.B."/>
            <person name="Cooney J.C."/>
            <person name="Kagawa T.F."/>
            <person name="Liu W."/>
            <person name="Song Y."/>
            <person name="Salvetti E."/>
            <person name="Wrobel A."/>
            <person name="Rasinkangas P."/>
            <person name="Parkhill J."/>
            <person name="Rea M.C."/>
            <person name="O'Sullivan O."/>
            <person name="Ritari J."/>
            <person name="Douillard F.P."/>
            <person name="Paul Ross R."/>
            <person name="Yang R."/>
            <person name="Briner A.E."/>
            <person name="Felis G.E."/>
            <person name="de Vos W.M."/>
            <person name="Barrangou R."/>
            <person name="Klaenhammer T.R."/>
            <person name="Caufield P.W."/>
            <person name="Cui Y."/>
            <person name="Zhang H."/>
            <person name="O'Toole P.W."/>
        </authorList>
    </citation>
    <scope>NUCLEOTIDE SEQUENCE [LARGE SCALE GENOMIC DNA]</scope>
    <source>
        <strain evidence="4 5">DSM 20515</strain>
    </source>
</reference>
<comment type="similarity">
    <text evidence="1 3">Belongs to the short-chain dehydrogenases/reductases (SDR) family.</text>
</comment>
<evidence type="ECO:0000313" key="5">
    <source>
        <dbReference type="Proteomes" id="UP000051845"/>
    </source>
</evidence>
<dbReference type="EMBL" id="AYYR01000074">
    <property type="protein sequence ID" value="KRM74575.1"/>
    <property type="molecule type" value="Genomic_DNA"/>
</dbReference>
<dbReference type="Pfam" id="PF00106">
    <property type="entry name" value="adh_short"/>
    <property type="match status" value="1"/>
</dbReference>
<comment type="caution">
    <text evidence="4">The sequence shown here is derived from an EMBL/GenBank/DDBJ whole genome shotgun (WGS) entry which is preliminary data.</text>
</comment>
<dbReference type="InterPro" id="IPR036291">
    <property type="entry name" value="NAD(P)-bd_dom_sf"/>
</dbReference>
<organism evidence="4 5">
    <name type="scientific">Secundilactobacillus collinoides DSM 20515 = JCM 1123</name>
    <dbReference type="NCBI Taxonomy" id="1423733"/>
    <lineage>
        <taxon>Bacteria</taxon>
        <taxon>Bacillati</taxon>
        <taxon>Bacillota</taxon>
        <taxon>Bacilli</taxon>
        <taxon>Lactobacillales</taxon>
        <taxon>Lactobacillaceae</taxon>
        <taxon>Secundilactobacillus</taxon>
    </lineage>
</organism>
<dbReference type="InterPro" id="IPR020904">
    <property type="entry name" value="Sc_DH/Rdtase_CS"/>
</dbReference>
<evidence type="ECO:0000256" key="3">
    <source>
        <dbReference type="RuleBase" id="RU000363"/>
    </source>
</evidence>
<evidence type="ECO:0000256" key="2">
    <source>
        <dbReference type="ARBA" id="ARBA00023002"/>
    </source>
</evidence>
<protein>
    <submittedName>
        <fullName evidence="4">Uncharacterized protein</fullName>
    </submittedName>
</protein>
<dbReference type="PRINTS" id="PR00081">
    <property type="entry name" value="GDHRDH"/>
</dbReference>
<dbReference type="GO" id="GO:0016491">
    <property type="term" value="F:oxidoreductase activity"/>
    <property type="evidence" value="ECO:0007669"/>
    <property type="project" value="UniProtKB-KW"/>
</dbReference>
<evidence type="ECO:0000256" key="1">
    <source>
        <dbReference type="ARBA" id="ARBA00006484"/>
    </source>
</evidence>
<name>A0A0R2B5G7_SECCO</name>
<dbReference type="GO" id="GO:0016020">
    <property type="term" value="C:membrane"/>
    <property type="evidence" value="ECO:0007669"/>
    <property type="project" value="TreeGrafter"/>
</dbReference>
<gene>
    <name evidence="4" type="ORF">FC82_GL003234</name>
</gene>
<dbReference type="PANTHER" id="PTHR44196:SF1">
    <property type="entry name" value="DEHYDROGENASE_REDUCTASE SDR FAMILY MEMBER 7B"/>
    <property type="match status" value="1"/>
</dbReference>
<dbReference type="InterPro" id="IPR002347">
    <property type="entry name" value="SDR_fam"/>
</dbReference>
<dbReference type="PROSITE" id="PS00061">
    <property type="entry name" value="ADH_SHORT"/>
    <property type="match status" value="1"/>
</dbReference>
<proteinExistence type="inferred from homology"/>
<dbReference type="Proteomes" id="UP000051845">
    <property type="component" value="Unassembled WGS sequence"/>
</dbReference>